<accession>A0A1T4JJW4</accession>
<dbReference type="Proteomes" id="UP000190423">
    <property type="component" value="Unassembled WGS sequence"/>
</dbReference>
<evidence type="ECO:0000256" key="1">
    <source>
        <dbReference type="SAM" id="MobiDB-lite"/>
    </source>
</evidence>
<dbReference type="EMBL" id="FUWG01000003">
    <property type="protein sequence ID" value="SJZ30455.1"/>
    <property type="molecule type" value="Genomic_DNA"/>
</dbReference>
<gene>
    <name evidence="2" type="ORF">SAMN02745149_00466</name>
</gene>
<dbReference type="STRING" id="261392.SAMN02745149_00466"/>
<feature type="region of interest" description="Disordered" evidence="1">
    <location>
        <begin position="186"/>
        <end position="210"/>
    </location>
</feature>
<keyword evidence="3" id="KW-1185">Reference proteome</keyword>
<organism evidence="2 3">
    <name type="scientific">Treponema porcinum</name>
    <dbReference type="NCBI Taxonomy" id="261392"/>
    <lineage>
        <taxon>Bacteria</taxon>
        <taxon>Pseudomonadati</taxon>
        <taxon>Spirochaetota</taxon>
        <taxon>Spirochaetia</taxon>
        <taxon>Spirochaetales</taxon>
        <taxon>Treponemataceae</taxon>
        <taxon>Treponema</taxon>
    </lineage>
</organism>
<reference evidence="2 3" key="1">
    <citation type="submission" date="2017-02" db="EMBL/GenBank/DDBJ databases">
        <authorList>
            <person name="Peterson S.W."/>
        </authorList>
    </citation>
    <scope>NUCLEOTIDE SEQUENCE [LARGE SCALE GENOMIC DNA]</scope>
    <source>
        <strain evidence="2 3">ATCC BAA-908</strain>
    </source>
</reference>
<sequence length="210" mass="24057">MTKLRNIFRNSKNSGKWEGTIKLSFEMEESVYLLELLIKKEEKIVVYDLNELNCLFEAKFKKAYTVAQYQAMSKVLMILDGISTSNIHLFSGCEYKNGKIGFEKGTYFKLCSCLIESKRTIREKGRIKEKPKALPTLQKILPKTEAPVVLPQQTVELNKNQVPVEKKNDIIPSSIPEPKEILPQISKLSSDTGGISKEDFRKQIQARRNK</sequence>
<dbReference type="GeneID" id="78315786"/>
<dbReference type="RefSeq" id="WP_078932391.1">
    <property type="nucleotide sequence ID" value="NZ_FUWG01000003.1"/>
</dbReference>
<protein>
    <submittedName>
        <fullName evidence="2">Uncharacterized protein</fullName>
    </submittedName>
</protein>
<name>A0A1T4JJW4_TREPO</name>
<dbReference type="AlphaFoldDB" id="A0A1T4JJW4"/>
<evidence type="ECO:0000313" key="2">
    <source>
        <dbReference type="EMBL" id="SJZ30455.1"/>
    </source>
</evidence>
<proteinExistence type="predicted"/>
<evidence type="ECO:0000313" key="3">
    <source>
        <dbReference type="Proteomes" id="UP000190423"/>
    </source>
</evidence>